<name>A0A6G1ISS8_9PLEO</name>
<dbReference type="EMBL" id="MU005594">
    <property type="protein sequence ID" value="KAF2680929.1"/>
    <property type="molecule type" value="Genomic_DNA"/>
</dbReference>
<reference evidence="1" key="1">
    <citation type="journal article" date="2020" name="Stud. Mycol.">
        <title>101 Dothideomycetes genomes: a test case for predicting lifestyles and emergence of pathogens.</title>
        <authorList>
            <person name="Haridas S."/>
            <person name="Albert R."/>
            <person name="Binder M."/>
            <person name="Bloem J."/>
            <person name="Labutti K."/>
            <person name="Salamov A."/>
            <person name="Andreopoulos B."/>
            <person name="Baker S."/>
            <person name="Barry K."/>
            <person name="Bills G."/>
            <person name="Bluhm B."/>
            <person name="Cannon C."/>
            <person name="Castanera R."/>
            <person name="Culley D."/>
            <person name="Daum C."/>
            <person name="Ezra D."/>
            <person name="Gonzalez J."/>
            <person name="Henrissat B."/>
            <person name="Kuo A."/>
            <person name="Liang C."/>
            <person name="Lipzen A."/>
            <person name="Lutzoni F."/>
            <person name="Magnuson J."/>
            <person name="Mondo S."/>
            <person name="Nolan M."/>
            <person name="Ohm R."/>
            <person name="Pangilinan J."/>
            <person name="Park H.-J."/>
            <person name="Ramirez L."/>
            <person name="Alfaro M."/>
            <person name="Sun H."/>
            <person name="Tritt A."/>
            <person name="Yoshinaga Y."/>
            <person name="Zwiers L.-H."/>
            <person name="Turgeon B."/>
            <person name="Goodwin S."/>
            <person name="Spatafora J."/>
            <person name="Crous P."/>
            <person name="Grigoriev I."/>
        </authorList>
    </citation>
    <scope>NUCLEOTIDE SEQUENCE</scope>
    <source>
        <strain evidence="1">CBS 122367</strain>
    </source>
</reference>
<evidence type="ECO:0000313" key="2">
    <source>
        <dbReference type="Proteomes" id="UP000799291"/>
    </source>
</evidence>
<protein>
    <submittedName>
        <fullName evidence="1">Uncharacterized protein</fullName>
    </submittedName>
</protein>
<dbReference type="Proteomes" id="UP000799291">
    <property type="component" value="Unassembled WGS sequence"/>
</dbReference>
<sequence length="175" mass="19010">MVDDGASLRHGTGWMSRRGASVLVAHREQDGSTANAPASCGSSLRACHHLHERFAKSLSSFPVFSLFSFAFFFPSHACVVLSDLGGFRCLSEWLRDSISDWSFASTQQSSGSRGTPRASSVLAASLLTTVSLSGDIGQRLCMSAPVSSAEQHPNTPRRRHQPNNILRRITQCDCR</sequence>
<proteinExistence type="predicted"/>
<keyword evidence="2" id="KW-1185">Reference proteome</keyword>
<accession>A0A6G1ISS8</accession>
<organism evidence="1 2">
    <name type="scientific">Lentithecium fluviatile CBS 122367</name>
    <dbReference type="NCBI Taxonomy" id="1168545"/>
    <lineage>
        <taxon>Eukaryota</taxon>
        <taxon>Fungi</taxon>
        <taxon>Dikarya</taxon>
        <taxon>Ascomycota</taxon>
        <taxon>Pezizomycotina</taxon>
        <taxon>Dothideomycetes</taxon>
        <taxon>Pleosporomycetidae</taxon>
        <taxon>Pleosporales</taxon>
        <taxon>Massarineae</taxon>
        <taxon>Lentitheciaceae</taxon>
        <taxon>Lentithecium</taxon>
    </lineage>
</organism>
<evidence type="ECO:0000313" key="1">
    <source>
        <dbReference type="EMBL" id="KAF2680929.1"/>
    </source>
</evidence>
<dbReference type="AlphaFoldDB" id="A0A6G1ISS8"/>
<gene>
    <name evidence="1" type="ORF">K458DRAFT_89651</name>
</gene>